<proteinExistence type="predicted"/>
<keyword evidence="4" id="KW-1185">Reference proteome</keyword>
<evidence type="ECO:0000259" key="2">
    <source>
        <dbReference type="Pfam" id="PF13976"/>
    </source>
</evidence>
<dbReference type="OrthoDB" id="689502at2759"/>
<feature type="compositionally biased region" description="Polar residues" evidence="1">
    <location>
        <begin position="35"/>
        <end position="52"/>
    </location>
</feature>
<dbReference type="InterPro" id="IPR025724">
    <property type="entry name" value="GAG-pre-integrase_dom"/>
</dbReference>
<accession>A0A8T3B5K8</accession>
<reference evidence="3" key="1">
    <citation type="journal article" date="2022" name="Front. Genet.">
        <title>Chromosome-Scale Assembly of the Dendrobium nobile Genome Provides Insights Into the Molecular Mechanism of the Biosynthesis of the Medicinal Active Ingredient of Dendrobium.</title>
        <authorList>
            <person name="Xu Q."/>
            <person name="Niu S.-C."/>
            <person name="Li K.-L."/>
            <person name="Zheng P.-J."/>
            <person name="Zhang X.-J."/>
            <person name="Jia Y."/>
            <person name="Liu Y."/>
            <person name="Niu Y.-X."/>
            <person name="Yu L.-H."/>
            <person name="Chen D.-F."/>
            <person name="Zhang G.-Q."/>
        </authorList>
    </citation>
    <scope>NUCLEOTIDE SEQUENCE</scope>
    <source>
        <tissue evidence="3">Leaf</tissue>
    </source>
</reference>
<dbReference type="AlphaFoldDB" id="A0A8T3B5K8"/>
<gene>
    <name evidence="3" type="ORF">KFK09_014859</name>
</gene>
<feature type="region of interest" description="Disordered" evidence="1">
    <location>
        <begin position="1"/>
        <end position="52"/>
    </location>
</feature>
<sequence>MRKDTPPATDNLAFYSSRGRNNRGRMNTRGREMTSRQQSNAGRPQATTPNTRPVCQICAKNGHTAVTCWYRYSSSSSEPSRALLSQNQSSNTSEWILDSGATSHLTADSQVIQQPSVYAGSDTVSIANGSKCLYSNKDREFYLCLTPLDQSDRQILLRGRVRNGLYPISTSATNRNSALHTATKPSSPPWHSRLGHPNQRILQALAKLIPSICTSSVSVLCRSCNVGKATSCLLTIVVLLFLHPSL</sequence>
<evidence type="ECO:0000313" key="4">
    <source>
        <dbReference type="Proteomes" id="UP000829196"/>
    </source>
</evidence>
<evidence type="ECO:0000313" key="3">
    <source>
        <dbReference type="EMBL" id="KAI0503913.1"/>
    </source>
</evidence>
<comment type="caution">
    <text evidence="3">The sequence shown here is derived from an EMBL/GenBank/DDBJ whole genome shotgun (WGS) entry which is preliminary data.</text>
</comment>
<organism evidence="3 4">
    <name type="scientific">Dendrobium nobile</name>
    <name type="common">Orchid</name>
    <dbReference type="NCBI Taxonomy" id="94219"/>
    <lineage>
        <taxon>Eukaryota</taxon>
        <taxon>Viridiplantae</taxon>
        <taxon>Streptophyta</taxon>
        <taxon>Embryophyta</taxon>
        <taxon>Tracheophyta</taxon>
        <taxon>Spermatophyta</taxon>
        <taxon>Magnoliopsida</taxon>
        <taxon>Liliopsida</taxon>
        <taxon>Asparagales</taxon>
        <taxon>Orchidaceae</taxon>
        <taxon>Epidendroideae</taxon>
        <taxon>Malaxideae</taxon>
        <taxon>Dendrobiinae</taxon>
        <taxon>Dendrobium</taxon>
    </lineage>
</organism>
<evidence type="ECO:0000256" key="1">
    <source>
        <dbReference type="SAM" id="MobiDB-lite"/>
    </source>
</evidence>
<name>A0A8T3B5K8_DENNO</name>
<feature type="domain" description="GAG-pre-integrase" evidence="2">
    <location>
        <begin position="164"/>
        <end position="228"/>
    </location>
</feature>
<dbReference type="Proteomes" id="UP000829196">
    <property type="component" value="Unassembled WGS sequence"/>
</dbReference>
<dbReference type="Pfam" id="PF13976">
    <property type="entry name" value="gag_pre-integrs"/>
    <property type="match status" value="1"/>
</dbReference>
<dbReference type="EMBL" id="JAGYWB010000011">
    <property type="protein sequence ID" value="KAI0503913.1"/>
    <property type="molecule type" value="Genomic_DNA"/>
</dbReference>
<protein>
    <recommendedName>
        <fullName evidence="2">GAG-pre-integrase domain-containing protein</fullName>
    </recommendedName>
</protein>